<name>D4ZFZ6_SHEVD</name>
<dbReference type="GO" id="GO:0016740">
    <property type="term" value="F:transferase activity"/>
    <property type="evidence" value="ECO:0007669"/>
    <property type="project" value="UniProtKB-KW"/>
</dbReference>
<evidence type="ECO:0000259" key="1">
    <source>
        <dbReference type="Pfam" id="PF10111"/>
    </source>
</evidence>
<evidence type="ECO:0000313" key="3">
    <source>
        <dbReference type="Proteomes" id="UP000002350"/>
    </source>
</evidence>
<sequence>MVSFIVPFTERSYLPFDARLSLLLTELCSLANCEVILHVTGVISDKYSQVIRQLESSLVVVQQVKSDNDTYSAGQARNHAVTVAKSDYIFFIDADLAVAPELFSQLKARVHKLATIGPFAFEMYPCLYLSQQATVNFKSDFNAYLDSFMQGHNDMAEGIALASSCLLLNRNWFLQLGGFDIEFIGHGGEDFGLIHKLCLHYPISSFPADYADNIKGQHPGGYLGCRRYFSLYALQHLFEGRFLVHLWHSRPLTHHYHKRRVVNDKLLSDKLRQVRLIQQTVTLESTNSLQASCKVTGKVVADLNANFTSWMESNQIQNGYPIENYPGLFKWADNVVIKRTFRRKLRKLYLKPILFFKDMVFKT</sequence>
<dbReference type="InterPro" id="IPR019290">
    <property type="entry name" value="GlycosylTrfase-like_prok"/>
</dbReference>
<dbReference type="Proteomes" id="UP000002350">
    <property type="component" value="Chromosome"/>
</dbReference>
<evidence type="ECO:0000313" key="2">
    <source>
        <dbReference type="EMBL" id="BAJ00595.1"/>
    </source>
</evidence>
<dbReference type="STRING" id="637905.SVI_0624"/>
<dbReference type="Pfam" id="PF10111">
    <property type="entry name" value="Glyco_tranf_2_2"/>
    <property type="match status" value="1"/>
</dbReference>
<proteinExistence type="predicted"/>
<dbReference type="HOGENOM" id="CLU_061645_0_0_6"/>
<keyword evidence="3" id="KW-1185">Reference proteome</keyword>
<organism evidence="2 3">
    <name type="scientific">Shewanella violacea (strain JCM 10179 / CIP 106290 / LMG 19151 / DSS12)</name>
    <dbReference type="NCBI Taxonomy" id="637905"/>
    <lineage>
        <taxon>Bacteria</taxon>
        <taxon>Pseudomonadati</taxon>
        <taxon>Pseudomonadota</taxon>
        <taxon>Gammaproteobacteria</taxon>
        <taxon>Alteromonadales</taxon>
        <taxon>Shewanellaceae</taxon>
        <taxon>Shewanella</taxon>
    </lineage>
</organism>
<gene>
    <name evidence="2" type="ordered locus">SVI_0624</name>
</gene>
<dbReference type="eggNOG" id="COG4092">
    <property type="taxonomic scope" value="Bacteria"/>
</dbReference>
<keyword evidence="2" id="KW-0808">Transferase</keyword>
<protein>
    <submittedName>
        <fullName evidence="2">Glycosyl transferase, group 2 family protein</fullName>
    </submittedName>
</protein>
<dbReference type="InterPro" id="IPR029044">
    <property type="entry name" value="Nucleotide-diphossugar_trans"/>
</dbReference>
<dbReference type="AlphaFoldDB" id="D4ZFZ6"/>
<dbReference type="SUPFAM" id="SSF53448">
    <property type="entry name" value="Nucleotide-diphospho-sugar transferases"/>
    <property type="match status" value="1"/>
</dbReference>
<dbReference type="EMBL" id="AP011177">
    <property type="protein sequence ID" value="BAJ00595.1"/>
    <property type="molecule type" value="Genomic_DNA"/>
</dbReference>
<dbReference type="KEGG" id="svo:SVI_0624"/>
<accession>D4ZFZ6</accession>
<feature type="domain" description="Glycosyltransferase 2-like prokaryotic type" evidence="1">
    <location>
        <begin position="35"/>
        <end position="269"/>
    </location>
</feature>
<dbReference type="Gene3D" id="3.90.550.10">
    <property type="entry name" value="Spore Coat Polysaccharide Biosynthesis Protein SpsA, Chain A"/>
    <property type="match status" value="1"/>
</dbReference>
<reference evidence="3" key="1">
    <citation type="journal article" date="2010" name="Mol. Biosyst.">
        <title>Complete genome sequence and comparative analysis of Shewanella violacea, a psychrophilic and piezophilic bacterium from deep sea floor sediments.</title>
        <authorList>
            <person name="Aono E."/>
            <person name="Baba T."/>
            <person name="Ara T."/>
            <person name="Nishi T."/>
            <person name="Nakamichi T."/>
            <person name="Inamoto E."/>
            <person name="Toyonaga H."/>
            <person name="Hasegawa M."/>
            <person name="Takai Y."/>
            <person name="Okumura Y."/>
            <person name="Baba M."/>
            <person name="Tomita M."/>
            <person name="Kato C."/>
            <person name="Oshima T."/>
            <person name="Nakasone K."/>
            <person name="Mori H."/>
        </authorList>
    </citation>
    <scope>NUCLEOTIDE SEQUENCE [LARGE SCALE GENOMIC DNA]</scope>
    <source>
        <strain evidence="3">JCM 10179 / CIP 106290 / LMG 19151 / DSS12</strain>
    </source>
</reference>